<evidence type="ECO:0000259" key="4">
    <source>
        <dbReference type="PROSITE" id="PS50056"/>
    </source>
</evidence>
<name>A0A401PQS0_SCYTO</name>
<dbReference type="PROSITE" id="PS50056">
    <property type="entry name" value="TYR_PHOSPHATASE_2"/>
    <property type="match status" value="1"/>
</dbReference>
<dbReference type="STRING" id="75743.A0A401PQS0"/>
<evidence type="ECO:0000313" key="5">
    <source>
        <dbReference type="EMBL" id="GCB75474.1"/>
    </source>
</evidence>
<dbReference type="AlphaFoldDB" id="A0A401PQS0"/>
<feature type="domain" description="Tyrosine-protein phosphatase" evidence="3">
    <location>
        <begin position="47"/>
        <end position="311"/>
    </location>
</feature>
<comment type="caution">
    <text evidence="5">The sequence shown here is derived from an EMBL/GenBank/DDBJ whole genome shotgun (WGS) entry which is preliminary data.</text>
</comment>
<accession>A0A401PQS0</accession>
<dbReference type="InterPro" id="IPR029021">
    <property type="entry name" value="Prot-tyrosine_phosphatase-like"/>
</dbReference>
<feature type="domain" description="Tyrosine specific protein phosphatases" evidence="4">
    <location>
        <begin position="218"/>
        <end position="302"/>
    </location>
</feature>
<proteinExistence type="predicted"/>
<dbReference type="EMBL" id="BFAA01008648">
    <property type="protein sequence ID" value="GCB75474.1"/>
    <property type="molecule type" value="Genomic_DNA"/>
</dbReference>
<keyword evidence="2" id="KW-0378">Hydrolase</keyword>
<dbReference type="Gene3D" id="3.90.190.10">
    <property type="entry name" value="Protein tyrosine phosphatase superfamily"/>
    <property type="match status" value="2"/>
</dbReference>
<dbReference type="PANTHER" id="PTHR19134">
    <property type="entry name" value="RECEPTOR-TYPE TYROSINE-PROTEIN PHOSPHATASE"/>
    <property type="match status" value="1"/>
</dbReference>
<evidence type="ECO:0000256" key="1">
    <source>
        <dbReference type="ARBA" id="ARBA00013064"/>
    </source>
</evidence>
<dbReference type="PROSITE" id="PS50055">
    <property type="entry name" value="TYR_PHOSPHATASE_PTP"/>
    <property type="match status" value="1"/>
</dbReference>
<dbReference type="PANTHER" id="PTHR19134:SF285">
    <property type="entry name" value="TYROSINE-PROTEIN PHOSPHATASE NON-RECEPTOR TYPE 9"/>
    <property type="match status" value="1"/>
</dbReference>
<dbReference type="PRINTS" id="PR00700">
    <property type="entry name" value="PRTYPHPHTASE"/>
</dbReference>
<dbReference type="InterPro" id="IPR000387">
    <property type="entry name" value="Tyr_Pase_dom"/>
</dbReference>
<dbReference type="InterPro" id="IPR000242">
    <property type="entry name" value="PTP_cat"/>
</dbReference>
<keyword evidence="2" id="KW-0904">Protein phosphatase</keyword>
<sequence>MWVAALEGNPEPCNQLLSGGMNATTDVHNNFSNNADYWRLALRLCAARQPYNQQKNRYGDVLCLDQTRVKLKSLNHDERTDYINASFMDGYKQKNAYIGTQGVNIQIILFCPEAEHRTKKTRSTKASSNAVYQVPAERGLIDESGRKKCGQYWPLDQNIQGNYGLTSVKNLAVESFKHYNKTTLEILNVESYERRQVIHFQYLSWPDYGVPSSATALIDFRSAVRQQQGLSVQSLGNRWKGHPGGPPIVVHCSAGIGRTGTLCTLDICLSQLEHVGTLNIYQTVRRMRTQRAFSIQTPDQYYFCYTAIIEHAQRQNLLSVNH</sequence>
<dbReference type="Pfam" id="PF00102">
    <property type="entry name" value="Y_phosphatase"/>
    <property type="match status" value="2"/>
</dbReference>
<keyword evidence="6" id="KW-1185">Reference proteome</keyword>
<dbReference type="GO" id="GO:0004725">
    <property type="term" value="F:protein tyrosine phosphatase activity"/>
    <property type="evidence" value="ECO:0007669"/>
    <property type="project" value="UniProtKB-EC"/>
</dbReference>
<evidence type="ECO:0000259" key="3">
    <source>
        <dbReference type="PROSITE" id="PS50055"/>
    </source>
</evidence>
<dbReference type="EC" id="3.1.3.48" evidence="1"/>
<protein>
    <recommendedName>
        <fullName evidence="1">protein-tyrosine-phosphatase</fullName>
        <ecNumber evidence="1">3.1.3.48</ecNumber>
    </recommendedName>
</protein>
<dbReference type="SMART" id="SM00194">
    <property type="entry name" value="PTPc"/>
    <property type="match status" value="1"/>
</dbReference>
<organism evidence="5 6">
    <name type="scientific">Scyliorhinus torazame</name>
    <name type="common">Cloudy catshark</name>
    <name type="synonym">Catulus torazame</name>
    <dbReference type="NCBI Taxonomy" id="75743"/>
    <lineage>
        <taxon>Eukaryota</taxon>
        <taxon>Metazoa</taxon>
        <taxon>Chordata</taxon>
        <taxon>Craniata</taxon>
        <taxon>Vertebrata</taxon>
        <taxon>Chondrichthyes</taxon>
        <taxon>Elasmobranchii</taxon>
        <taxon>Galeomorphii</taxon>
        <taxon>Galeoidea</taxon>
        <taxon>Carcharhiniformes</taxon>
        <taxon>Scyliorhinidae</taxon>
        <taxon>Scyliorhinus</taxon>
    </lineage>
</organism>
<dbReference type="InterPro" id="IPR016130">
    <property type="entry name" value="Tyr_Pase_AS"/>
</dbReference>
<dbReference type="InterPro" id="IPR050348">
    <property type="entry name" value="Protein-Tyr_Phosphatase"/>
</dbReference>
<dbReference type="SMART" id="SM00404">
    <property type="entry name" value="PTPc_motif"/>
    <property type="match status" value="1"/>
</dbReference>
<dbReference type="SUPFAM" id="SSF52799">
    <property type="entry name" value="(Phosphotyrosine protein) phosphatases II"/>
    <property type="match status" value="1"/>
</dbReference>
<dbReference type="PROSITE" id="PS00383">
    <property type="entry name" value="TYR_PHOSPHATASE_1"/>
    <property type="match status" value="1"/>
</dbReference>
<dbReference type="InterPro" id="IPR003595">
    <property type="entry name" value="Tyr_Pase_cat"/>
</dbReference>
<evidence type="ECO:0000313" key="6">
    <source>
        <dbReference type="Proteomes" id="UP000288216"/>
    </source>
</evidence>
<reference evidence="5 6" key="1">
    <citation type="journal article" date="2018" name="Nat. Ecol. Evol.">
        <title>Shark genomes provide insights into elasmobranch evolution and the origin of vertebrates.</title>
        <authorList>
            <person name="Hara Y"/>
            <person name="Yamaguchi K"/>
            <person name="Onimaru K"/>
            <person name="Kadota M"/>
            <person name="Koyanagi M"/>
            <person name="Keeley SD"/>
            <person name="Tatsumi K"/>
            <person name="Tanaka K"/>
            <person name="Motone F"/>
            <person name="Kageyama Y"/>
            <person name="Nozu R"/>
            <person name="Adachi N"/>
            <person name="Nishimura O"/>
            <person name="Nakagawa R"/>
            <person name="Tanegashima C"/>
            <person name="Kiyatake I"/>
            <person name="Matsumoto R"/>
            <person name="Murakumo K"/>
            <person name="Nishida K"/>
            <person name="Terakita A"/>
            <person name="Kuratani S"/>
            <person name="Sato K"/>
            <person name="Hyodo S Kuraku.S."/>
        </authorList>
    </citation>
    <scope>NUCLEOTIDE SEQUENCE [LARGE SCALE GENOMIC DNA]</scope>
</reference>
<gene>
    <name evidence="5" type="ORF">scyTo_0015327</name>
</gene>
<dbReference type="Proteomes" id="UP000288216">
    <property type="component" value="Unassembled WGS sequence"/>
</dbReference>
<dbReference type="OrthoDB" id="10051650at2759"/>
<evidence type="ECO:0000256" key="2">
    <source>
        <dbReference type="ARBA" id="ARBA00022912"/>
    </source>
</evidence>